<feature type="compositionally biased region" description="Polar residues" evidence="1">
    <location>
        <begin position="83"/>
        <end position="97"/>
    </location>
</feature>
<feature type="non-terminal residue" evidence="3">
    <location>
        <position position="155"/>
    </location>
</feature>
<dbReference type="Proteomes" id="UP000230447">
    <property type="component" value="Unassembled WGS sequence"/>
</dbReference>
<sequence length="155" mass="17079">MGKFNKRDSNFGGRGGDRSGDRRGGFGGSGGGMMHQAICDECGKSCEVPFRPTQGKPIYCNACFRSKRGTGDRRPESFGASRDFSQPRQAPDSNQTQRQLEMINQKLDKLLKMLAPQVLTEMPVIKSEKKDIPVKKEKATPVKEVKVKAVKAKTS</sequence>
<reference evidence="3 4" key="1">
    <citation type="submission" date="2017-09" db="EMBL/GenBank/DDBJ databases">
        <title>Depth-based differentiation of microbial function through sediment-hosted aquifers and enrichment of novel symbionts in the deep terrestrial subsurface.</title>
        <authorList>
            <person name="Probst A.J."/>
            <person name="Ladd B."/>
            <person name="Jarett J.K."/>
            <person name="Geller-Mcgrath D.E."/>
            <person name="Sieber C.M."/>
            <person name="Emerson J.B."/>
            <person name="Anantharaman K."/>
            <person name="Thomas B.C."/>
            <person name="Malmstrom R."/>
            <person name="Stieglmeier M."/>
            <person name="Klingl A."/>
            <person name="Woyke T."/>
            <person name="Ryan C.M."/>
            <person name="Banfield J.F."/>
        </authorList>
    </citation>
    <scope>NUCLEOTIDE SEQUENCE [LARGE SCALE GENOMIC DNA]</scope>
    <source>
        <strain evidence="3">CG23_combo_of_CG06-09_8_20_14_all_37_87_8</strain>
    </source>
</reference>
<dbReference type="Pfam" id="PF23477">
    <property type="entry name" value="zf_Tbcl_2"/>
    <property type="match status" value="1"/>
</dbReference>
<proteinExistence type="predicted"/>
<comment type="caution">
    <text evidence="3">The sequence shown here is derived from an EMBL/GenBank/DDBJ whole genome shotgun (WGS) entry which is preliminary data.</text>
</comment>
<gene>
    <name evidence="3" type="ORF">COX24_02540</name>
</gene>
<feature type="domain" description="CxxC-x17-CxxC" evidence="2">
    <location>
        <begin position="34"/>
        <end position="68"/>
    </location>
</feature>
<evidence type="ECO:0000313" key="4">
    <source>
        <dbReference type="Proteomes" id="UP000230447"/>
    </source>
</evidence>
<dbReference type="InterPro" id="IPR026363">
    <property type="entry name" value="CxxC-x17-CxxC_dom"/>
</dbReference>
<feature type="compositionally biased region" description="Basic and acidic residues" evidence="1">
    <location>
        <begin position="1"/>
        <end position="24"/>
    </location>
</feature>
<organism evidence="3 4">
    <name type="scientific">bacterium (Candidatus Gribaldobacteria) CG23_combo_of_CG06-09_8_20_14_all_37_87_8</name>
    <dbReference type="NCBI Taxonomy" id="2014278"/>
    <lineage>
        <taxon>Bacteria</taxon>
        <taxon>Candidatus Gribaldobacteria</taxon>
    </lineage>
</organism>
<name>A0A2G9ZEU8_9BACT</name>
<dbReference type="NCBIfam" id="TIGR04272">
    <property type="entry name" value="cxxc_cxxc_Mbark"/>
    <property type="match status" value="1"/>
</dbReference>
<protein>
    <recommendedName>
        <fullName evidence="2">CxxC-x17-CxxC domain-containing protein</fullName>
    </recommendedName>
</protein>
<feature type="region of interest" description="Disordered" evidence="1">
    <location>
        <begin position="65"/>
        <end position="97"/>
    </location>
</feature>
<evidence type="ECO:0000313" key="3">
    <source>
        <dbReference type="EMBL" id="PIP31631.1"/>
    </source>
</evidence>
<evidence type="ECO:0000259" key="2">
    <source>
        <dbReference type="Pfam" id="PF23477"/>
    </source>
</evidence>
<accession>A0A2G9ZEU8</accession>
<evidence type="ECO:0000256" key="1">
    <source>
        <dbReference type="SAM" id="MobiDB-lite"/>
    </source>
</evidence>
<dbReference type="EMBL" id="PCSB01000054">
    <property type="protein sequence ID" value="PIP31631.1"/>
    <property type="molecule type" value="Genomic_DNA"/>
</dbReference>
<feature type="region of interest" description="Disordered" evidence="1">
    <location>
        <begin position="1"/>
        <end position="30"/>
    </location>
</feature>
<dbReference type="AlphaFoldDB" id="A0A2G9ZEU8"/>